<dbReference type="EC" id="2.1.1.220" evidence="2"/>
<evidence type="ECO:0000256" key="2">
    <source>
        <dbReference type="ARBA" id="ARBA00012796"/>
    </source>
</evidence>
<feature type="compositionally biased region" description="Basic and acidic residues" evidence="10">
    <location>
        <begin position="542"/>
        <end position="552"/>
    </location>
</feature>
<evidence type="ECO:0000256" key="4">
    <source>
        <dbReference type="ARBA" id="ARBA00022603"/>
    </source>
</evidence>
<feature type="domain" description="tRNA (adenine(58)-N(1))-methyltransferase catalytic subunit TRM61 C-terminal" evidence="11">
    <location>
        <begin position="126"/>
        <end position="187"/>
    </location>
</feature>
<name>A0A6A6NUV2_9PEZI</name>
<evidence type="ECO:0000256" key="1">
    <source>
        <dbReference type="ARBA" id="ARBA00004123"/>
    </source>
</evidence>
<dbReference type="GO" id="GO:0031515">
    <property type="term" value="C:tRNA (m1A) methyltransferase complex"/>
    <property type="evidence" value="ECO:0007669"/>
    <property type="project" value="InterPro"/>
</dbReference>
<dbReference type="PROSITE" id="PS51620">
    <property type="entry name" value="SAM_TRM61"/>
    <property type="match status" value="1"/>
</dbReference>
<comment type="subcellular location">
    <subcellularLocation>
        <location evidence="1">Nucleus</location>
    </subcellularLocation>
</comment>
<dbReference type="InterPro" id="IPR049470">
    <property type="entry name" value="TRM61_C"/>
</dbReference>
<keyword evidence="8" id="KW-0539">Nucleus</keyword>
<feature type="compositionally biased region" description="Basic and acidic residues" evidence="10">
    <location>
        <begin position="402"/>
        <end position="417"/>
    </location>
</feature>
<evidence type="ECO:0000313" key="12">
    <source>
        <dbReference type="EMBL" id="KAF2455565.1"/>
    </source>
</evidence>
<sequence>MHPAHPSPFLDPGPVTKANSLAVLHLRRESLISTILREDDPHDPDSAADNVVNTRFGSFPHSTLLNQPWGAQILASKVDTGSRGRKPAGGKKRKRGEDGGGEDDGATPTAAGAAPSPKPIEAASSGFIHILPPTPETWSMSLPHRTQVVYTPDYSYILQRLRVRPGGVVIEAGAGSGSFTHAAARAVFNGYPPEQDGEEPVEELKFQRSQRQFGRVYSYEFHAPRAAQLGRELVEHGLDSIVRVTHRDVYQDGFNLPCQEADSLPAAAAAAGHRGDNDGAASPSAASKTSPRATAVFLDLPAPERALKHLTRTGTPSSPSPLHPRRTVHLCAFVPCIEQVQRAVAALRQFGWVEVSMAELAQRRLEVRRERVGLAEEGVRGGSAVAKDVDEAVQRLREVEARQKVYHDKQGKKKGETGADGEEGVEGEKVGKSGQKETAKQRRIAAKKDMQAERKLWKEGRVTHRPEQELKTHTSYLVFATMPVAWSEEDEKRMEEKYPVGKTEVDMGESSGSKKWKKAGKKAKAQVAVGAKKGSVDDQAGADEKNDVEMVD</sequence>
<feature type="region of interest" description="Disordered" evidence="10">
    <location>
        <begin position="497"/>
        <end position="552"/>
    </location>
</feature>
<dbReference type="Gene3D" id="3.10.330.20">
    <property type="match status" value="1"/>
</dbReference>
<reference evidence="12" key="1">
    <citation type="journal article" date="2020" name="Stud. Mycol.">
        <title>101 Dothideomycetes genomes: a test case for predicting lifestyles and emergence of pathogens.</title>
        <authorList>
            <person name="Haridas S."/>
            <person name="Albert R."/>
            <person name="Binder M."/>
            <person name="Bloem J."/>
            <person name="Labutti K."/>
            <person name="Salamov A."/>
            <person name="Andreopoulos B."/>
            <person name="Baker S."/>
            <person name="Barry K."/>
            <person name="Bills G."/>
            <person name="Bluhm B."/>
            <person name="Cannon C."/>
            <person name="Castanera R."/>
            <person name="Culley D."/>
            <person name="Daum C."/>
            <person name="Ezra D."/>
            <person name="Gonzalez J."/>
            <person name="Henrissat B."/>
            <person name="Kuo A."/>
            <person name="Liang C."/>
            <person name="Lipzen A."/>
            <person name="Lutzoni F."/>
            <person name="Magnuson J."/>
            <person name="Mondo S."/>
            <person name="Nolan M."/>
            <person name="Ohm R."/>
            <person name="Pangilinan J."/>
            <person name="Park H.-J."/>
            <person name="Ramirez L."/>
            <person name="Alfaro M."/>
            <person name="Sun H."/>
            <person name="Tritt A."/>
            <person name="Yoshinaga Y."/>
            <person name="Zwiers L.-H."/>
            <person name="Turgeon B."/>
            <person name="Goodwin S."/>
            <person name="Spatafora J."/>
            <person name="Crous P."/>
            <person name="Grigoriev I."/>
        </authorList>
    </citation>
    <scope>NUCLEOTIDE SEQUENCE</scope>
    <source>
        <strain evidence="12">ATCC 16933</strain>
    </source>
</reference>
<dbReference type="GO" id="GO:0160107">
    <property type="term" value="F:tRNA (adenine(58)-N1)-methyltransferase activity"/>
    <property type="evidence" value="ECO:0007669"/>
    <property type="project" value="UniProtKB-EC"/>
</dbReference>
<keyword evidence="6" id="KW-0949">S-adenosyl-L-methionine</keyword>
<evidence type="ECO:0000256" key="5">
    <source>
        <dbReference type="ARBA" id="ARBA00022679"/>
    </source>
</evidence>
<proteinExistence type="predicted"/>
<evidence type="ECO:0000256" key="10">
    <source>
        <dbReference type="SAM" id="MobiDB-lite"/>
    </source>
</evidence>
<dbReference type="EMBL" id="MU001686">
    <property type="protein sequence ID" value="KAF2455565.1"/>
    <property type="molecule type" value="Genomic_DNA"/>
</dbReference>
<feature type="domain" description="tRNA (adenine(58)-N(1))-methyltransferase catalytic subunit TRM61 C-terminal" evidence="11">
    <location>
        <begin position="292"/>
        <end position="481"/>
    </location>
</feature>
<evidence type="ECO:0000256" key="9">
    <source>
        <dbReference type="ARBA" id="ARBA00033309"/>
    </source>
</evidence>
<feature type="region of interest" description="Disordered" evidence="10">
    <location>
        <begin position="402"/>
        <end position="449"/>
    </location>
</feature>
<feature type="compositionally biased region" description="Basic residues" evidence="10">
    <location>
        <begin position="514"/>
        <end position="524"/>
    </location>
</feature>
<dbReference type="GO" id="GO:0030488">
    <property type="term" value="P:tRNA methylation"/>
    <property type="evidence" value="ECO:0007669"/>
    <property type="project" value="InterPro"/>
</dbReference>
<keyword evidence="4 12" id="KW-0489">Methyltransferase</keyword>
<feature type="compositionally biased region" description="Basic and acidic residues" evidence="10">
    <location>
        <begin position="426"/>
        <end position="449"/>
    </location>
</feature>
<feature type="region of interest" description="Disordered" evidence="10">
    <location>
        <begin position="75"/>
        <end position="121"/>
    </location>
</feature>
<evidence type="ECO:0000256" key="7">
    <source>
        <dbReference type="ARBA" id="ARBA00022694"/>
    </source>
</evidence>
<dbReference type="InterPro" id="IPR029063">
    <property type="entry name" value="SAM-dependent_MTases_sf"/>
</dbReference>
<dbReference type="OrthoDB" id="1925287at2759"/>
<dbReference type="SUPFAM" id="SSF53335">
    <property type="entry name" value="S-adenosyl-L-methionine-dependent methyltransferases"/>
    <property type="match status" value="1"/>
</dbReference>
<keyword evidence="13" id="KW-1185">Reference proteome</keyword>
<dbReference type="InterPro" id="IPR014816">
    <property type="entry name" value="tRNA_MeTrfase_Gcd14"/>
</dbReference>
<accession>A0A6A6NUV2</accession>
<evidence type="ECO:0000256" key="8">
    <source>
        <dbReference type="ARBA" id="ARBA00023242"/>
    </source>
</evidence>
<keyword evidence="5 12" id="KW-0808">Transferase</keyword>
<dbReference type="Gene3D" id="3.40.50.150">
    <property type="entry name" value="Vaccinia Virus protein VP39"/>
    <property type="match status" value="1"/>
</dbReference>
<feature type="compositionally biased region" description="Basic residues" evidence="10">
    <location>
        <begin position="83"/>
        <end position="94"/>
    </location>
</feature>
<keyword evidence="7" id="KW-0819">tRNA processing</keyword>
<dbReference type="AlphaFoldDB" id="A0A6A6NUV2"/>
<evidence type="ECO:0000259" key="11">
    <source>
        <dbReference type="Pfam" id="PF08704"/>
    </source>
</evidence>
<feature type="compositionally biased region" description="Low complexity" evidence="10">
    <location>
        <begin position="106"/>
        <end position="115"/>
    </location>
</feature>
<evidence type="ECO:0000256" key="6">
    <source>
        <dbReference type="ARBA" id="ARBA00022691"/>
    </source>
</evidence>
<dbReference type="GO" id="GO:0005634">
    <property type="term" value="C:nucleus"/>
    <property type="evidence" value="ECO:0007669"/>
    <property type="project" value="UniProtKB-SubCell"/>
</dbReference>
<feature type="domain" description="tRNA (adenine(58)-N(1))-methyltransferase catalytic subunit TRM61 C-terminal" evidence="11">
    <location>
        <begin position="206"/>
        <end position="258"/>
    </location>
</feature>
<dbReference type="Proteomes" id="UP000799766">
    <property type="component" value="Unassembled WGS sequence"/>
</dbReference>
<evidence type="ECO:0000256" key="3">
    <source>
        <dbReference type="ARBA" id="ARBA00015963"/>
    </source>
</evidence>
<dbReference type="Pfam" id="PF08704">
    <property type="entry name" value="GCD14"/>
    <property type="match status" value="3"/>
</dbReference>
<protein>
    <recommendedName>
        <fullName evidence="3">tRNA (adenine(58)-N(1))-methyltransferase catalytic subunit TRM61</fullName>
        <ecNumber evidence="2">2.1.1.220</ecNumber>
    </recommendedName>
    <alternativeName>
        <fullName evidence="9">tRNA(m1A58)-methyltransferase subunit TRM61</fullName>
    </alternativeName>
</protein>
<organism evidence="12 13">
    <name type="scientific">Lineolata rhizophorae</name>
    <dbReference type="NCBI Taxonomy" id="578093"/>
    <lineage>
        <taxon>Eukaryota</taxon>
        <taxon>Fungi</taxon>
        <taxon>Dikarya</taxon>
        <taxon>Ascomycota</taxon>
        <taxon>Pezizomycotina</taxon>
        <taxon>Dothideomycetes</taxon>
        <taxon>Dothideomycetes incertae sedis</taxon>
        <taxon>Lineolatales</taxon>
        <taxon>Lineolataceae</taxon>
        <taxon>Lineolata</taxon>
    </lineage>
</organism>
<dbReference type="PANTHER" id="PTHR12133">
    <property type="entry name" value="TRNA (ADENINE(58)-N(1))-METHYLTRANSFERASE"/>
    <property type="match status" value="1"/>
</dbReference>
<gene>
    <name evidence="12" type="ORF">BDY21DRAFT_324133</name>
</gene>
<dbReference type="PANTHER" id="PTHR12133:SF2">
    <property type="entry name" value="TRNA (ADENINE(58)-N(1))-METHYLTRANSFERASE CATALYTIC SUBUNIT TRMT61A"/>
    <property type="match status" value="1"/>
</dbReference>
<evidence type="ECO:0000313" key="13">
    <source>
        <dbReference type="Proteomes" id="UP000799766"/>
    </source>
</evidence>
<feature type="region of interest" description="Disordered" evidence="10">
    <location>
        <begin position="267"/>
        <end position="292"/>
    </location>
</feature>